<dbReference type="AlphaFoldDB" id="A0A1S3I7R6"/>
<sequence length="175" mass="20171">MSNGTSEEEFHPIFSRDPAEFVNFVNKEVCVTLEDESQHIGWVYTIDPVTENIILVNFINGEEKLELLMGHAVKDIVILNSNKETHKAELDRMFKLQVVTQLTPEEMKQRQEKLRCWLMKHRIPVQTTDNECLSVSDALVIEPPYTAESCRSTNEIVLGRVQGLIKNMPDQVDDW</sequence>
<proteinExistence type="predicted"/>
<dbReference type="Proteomes" id="UP000085678">
    <property type="component" value="Unplaced"/>
</dbReference>
<evidence type="ECO:0000313" key="2">
    <source>
        <dbReference type="Proteomes" id="UP000085678"/>
    </source>
</evidence>
<dbReference type="GO" id="GO:0000245">
    <property type="term" value="P:spliceosomal complex assembly"/>
    <property type="evidence" value="ECO:0007669"/>
    <property type="project" value="InterPro"/>
</dbReference>
<dbReference type="CDD" id="cd11676">
    <property type="entry name" value="Gemin6"/>
    <property type="match status" value="1"/>
</dbReference>
<feature type="domain" description="AD" evidence="1">
    <location>
        <begin position="77"/>
        <end position="173"/>
    </location>
</feature>
<dbReference type="PANTHER" id="PTHR14710:SF2">
    <property type="entry name" value="GEM-ASSOCIATED PROTEIN 6"/>
    <property type="match status" value="1"/>
</dbReference>
<dbReference type="GeneID" id="106161107"/>
<dbReference type="OrthoDB" id="77463at2759"/>
<dbReference type="InterPro" id="IPR047574">
    <property type="entry name" value="AD"/>
</dbReference>
<dbReference type="InterPro" id="IPR046856">
    <property type="entry name" value="Gemin6_C"/>
</dbReference>
<dbReference type="Gene3D" id="2.30.30.100">
    <property type="match status" value="1"/>
</dbReference>
<dbReference type="GO" id="GO:0005634">
    <property type="term" value="C:nucleus"/>
    <property type="evidence" value="ECO:0007669"/>
    <property type="project" value="InterPro"/>
</dbReference>
<organism evidence="2 3">
    <name type="scientific">Lingula anatina</name>
    <name type="common">Brachiopod</name>
    <name type="synonym">Lingula unguis</name>
    <dbReference type="NCBI Taxonomy" id="7574"/>
    <lineage>
        <taxon>Eukaryota</taxon>
        <taxon>Metazoa</taxon>
        <taxon>Spiralia</taxon>
        <taxon>Lophotrochozoa</taxon>
        <taxon>Brachiopoda</taxon>
        <taxon>Linguliformea</taxon>
        <taxon>Lingulata</taxon>
        <taxon>Lingulida</taxon>
        <taxon>Linguloidea</taxon>
        <taxon>Lingulidae</taxon>
        <taxon>Lingula</taxon>
    </lineage>
</organism>
<dbReference type="PANTHER" id="PTHR14710">
    <property type="entry name" value="GEM-ASSOCIATED PROTEIN 6"/>
    <property type="match status" value="1"/>
</dbReference>
<protein>
    <submittedName>
        <fullName evidence="3">Gem-associated protein 6-like</fullName>
    </submittedName>
</protein>
<dbReference type="RefSeq" id="XP_013393419.1">
    <property type="nucleotide sequence ID" value="XM_013537965.1"/>
</dbReference>
<accession>A0A1S3I7R6</accession>
<dbReference type="GO" id="GO:0032797">
    <property type="term" value="C:SMN complex"/>
    <property type="evidence" value="ECO:0007669"/>
    <property type="project" value="TreeGrafter"/>
</dbReference>
<dbReference type="PROSITE" id="PS52001">
    <property type="entry name" value="AD"/>
    <property type="match status" value="1"/>
</dbReference>
<dbReference type="KEGG" id="lak:106161107"/>
<reference evidence="3" key="1">
    <citation type="submission" date="2025-08" db="UniProtKB">
        <authorList>
            <consortium name="RefSeq"/>
        </authorList>
    </citation>
    <scope>IDENTIFICATION</scope>
    <source>
        <tissue evidence="3">Gonads</tissue>
    </source>
</reference>
<keyword evidence="2" id="KW-1185">Reference proteome</keyword>
<gene>
    <name evidence="3" type="primary">LOC106161107</name>
</gene>
<dbReference type="InterPro" id="IPR046857">
    <property type="entry name" value="Gemin6_Sm-like_dom"/>
</dbReference>
<dbReference type="InterPro" id="IPR009422">
    <property type="entry name" value="Gemin6"/>
</dbReference>
<dbReference type="Pfam" id="PF06372">
    <property type="entry name" value="Gemin6"/>
    <property type="match status" value="1"/>
</dbReference>
<dbReference type="OMA" id="LEWEDYV"/>
<dbReference type="GO" id="GO:0000387">
    <property type="term" value="P:spliceosomal snRNP assembly"/>
    <property type="evidence" value="ECO:0007669"/>
    <property type="project" value="TreeGrafter"/>
</dbReference>
<dbReference type="InParanoid" id="A0A1S3I7R6"/>
<name>A0A1S3I7R6_LINAN</name>
<evidence type="ECO:0000259" key="1">
    <source>
        <dbReference type="PROSITE" id="PS52001"/>
    </source>
</evidence>
<evidence type="ECO:0000313" key="3">
    <source>
        <dbReference type="RefSeq" id="XP_013393419.1"/>
    </source>
</evidence>
<dbReference type="Pfam" id="PF20417">
    <property type="entry name" value="Gemin6_C"/>
    <property type="match status" value="1"/>
</dbReference>